<proteinExistence type="predicted"/>
<organism evidence="1 2">
    <name type="scientific">Basidiobolus ranarum</name>
    <dbReference type="NCBI Taxonomy" id="34480"/>
    <lineage>
        <taxon>Eukaryota</taxon>
        <taxon>Fungi</taxon>
        <taxon>Fungi incertae sedis</taxon>
        <taxon>Zoopagomycota</taxon>
        <taxon>Entomophthoromycotina</taxon>
        <taxon>Basidiobolomycetes</taxon>
        <taxon>Basidiobolales</taxon>
        <taxon>Basidiobolaceae</taxon>
        <taxon>Basidiobolus</taxon>
    </lineage>
</organism>
<accession>A0ABR2WF98</accession>
<evidence type="ECO:0000313" key="2">
    <source>
        <dbReference type="Proteomes" id="UP001479436"/>
    </source>
</evidence>
<comment type="caution">
    <text evidence="1">The sequence shown here is derived from an EMBL/GenBank/DDBJ whole genome shotgun (WGS) entry which is preliminary data.</text>
</comment>
<name>A0ABR2WF98_9FUNG</name>
<reference evidence="1 2" key="1">
    <citation type="submission" date="2023-04" db="EMBL/GenBank/DDBJ databases">
        <title>Genome of Basidiobolus ranarum AG-B5.</title>
        <authorList>
            <person name="Stajich J.E."/>
            <person name="Carter-House D."/>
            <person name="Gryganskyi A."/>
        </authorList>
    </citation>
    <scope>NUCLEOTIDE SEQUENCE [LARGE SCALE GENOMIC DNA]</scope>
    <source>
        <strain evidence="1 2">AG-B5</strain>
    </source>
</reference>
<sequence length="204" mass="23184">MKYGYVEDTSHFTKTLTPPFLSKIGISQHHPQFVFLGYKKSILNWMRKHSQLKVELNDVTQPRHRNITFELTSLYNLPFTPYRCNIRATKPSDYQGSVKGDSTQDSARVVIVPSGKSLGDILLLLHICLGRSSRTKYICTSDQREYVFMTNNLTPAQALRQSSGPNYIPLEPSPSYQTIDIYPNHPLSCELPSYYSSIAGPHNL</sequence>
<protein>
    <submittedName>
        <fullName evidence="1">Uncharacterized protein</fullName>
    </submittedName>
</protein>
<gene>
    <name evidence="1" type="ORF">K7432_016057</name>
</gene>
<dbReference type="Proteomes" id="UP001479436">
    <property type="component" value="Unassembled WGS sequence"/>
</dbReference>
<dbReference type="EMBL" id="JASJQH010002445">
    <property type="protein sequence ID" value="KAK9760190.1"/>
    <property type="molecule type" value="Genomic_DNA"/>
</dbReference>
<keyword evidence="2" id="KW-1185">Reference proteome</keyword>
<evidence type="ECO:0000313" key="1">
    <source>
        <dbReference type="EMBL" id="KAK9760190.1"/>
    </source>
</evidence>